<dbReference type="OrthoDB" id="2143260at2"/>
<organism evidence="4 5">
    <name type="scientific">Lentzea fradiae</name>
    <dbReference type="NCBI Taxonomy" id="200378"/>
    <lineage>
        <taxon>Bacteria</taxon>
        <taxon>Bacillati</taxon>
        <taxon>Actinomycetota</taxon>
        <taxon>Actinomycetes</taxon>
        <taxon>Pseudonocardiales</taxon>
        <taxon>Pseudonocardiaceae</taxon>
        <taxon>Lentzea</taxon>
    </lineage>
</organism>
<dbReference type="Proteomes" id="UP000199623">
    <property type="component" value="Unassembled WGS sequence"/>
</dbReference>
<reference evidence="5" key="1">
    <citation type="submission" date="2016-10" db="EMBL/GenBank/DDBJ databases">
        <authorList>
            <person name="Varghese N."/>
            <person name="Submissions S."/>
        </authorList>
    </citation>
    <scope>NUCLEOTIDE SEQUENCE [LARGE SCALE GENOMIC DNA]</scope>
    <source>
        <strain evidence="5">CGMCC 4.3506</strain>
    </source>
</reference>
<keyword evidence="5" id="KW-1185">Reference proteome</keyword>
<evidence type="ECO:0000259" key="3">
    <source>
        <dbReference type="Pfam" id="PF05532"/>
    </source>
</evidence>
<feature type="compositionally biased region" description="Basic and acidic residues" evidence="2">
    <location>
        <begin position="1"/>
        <end position="22"/>
    </location>
</feature>
<dbReference type="AlphaFoldDB" id="A0A1G7VPA5"/>
<gene>
    <name evidence="4" type="ORF">SAMN05216553_109356</name>
</gene>
<dbReference type="InterPro" id="IPR036629">
    <property type="entry name" value="YjbJ_sf"/>
</dbReference>
<dbReference type="Gene3D" id="1.10.1470.10">
    <property type="entry name" value="YjbJ"/>
    <property type="match status" value="1"/>
</dbReference>
<evidence type="ECO:0000256" key="2">
    <source>
        <dbReference type="SAM" id="MobiDB-lite"/>
    </source>
</evidence>
<feature type="region of interest" description="Disordered" evidence="2">
    <location>
        <begin position="1"/>
        <end position="58"/>
    </location>
</feature>
<dbReference type="RefSeq" id="WP_090052013.1">
    <property type="nucleotide sequence ID" value="NZ_FNCC01000009.1"/>
</dbReference>
<dbReference type="SUPFAM" id="SSF69047">
    <property type="entry name" value="Hypothetical protein YjbJ"/>
    <property type="match status" value="1"/>
</dbReference>
<evidence type="ECO:0000313" key="4">
    <source>
        <dbReference type="EMBL" id="SDG61527.1"/>
    </source>
</evidence>
<comment type="similarity">
    <text evidence="1">Belongs to the UPF0337 (CsbD) family.</text>
</comment>
<evidence type="ECO:0000313" key="5">
    <source>
        <dbReference type="Proteomes" id="UP000199623"/>
    </source>
</evidence>
<proteinExistence type="inferred from homology"/>
<name>A0A1G7VPA5_9PSEU</name>
<dbReference type="InterPro" id="IPR008462">
    <property type="entry name" value="CsbD"/>
</dbReference>
<evidence type="ECO:0000256" key="1">
    <source>
        <dbReference type="ARBA" id="ARBA00009129"/>
    </source>
</evidence>
<accession>A0A1G7VPA5</accession>
<dbReference type="Pfam" id="PF05532">
    <property type="entry name" value="CsbD"/>
    <property type="match status" value="1"/>
</dbReference>
<protein>
    <submittedName>
        <fullName evidence="4">CsbD-like</fullName>
    </submittedName>
</protein>
<dbReference type="STRING" id="200378.SAMN05216553_109356"/>
<dbReference type="EMBL" id="FNCC01000009">
    <property type="protein sequence ID" value="SDG61527.1"/>
    <property type="molecule type" value="Genomic_DNA"/>
</dbReference>
<feature type="compositionally biased region" description="Basic and acidic residues" evidence="2">
    <location>
        <begin position="40"/>
        <end position="58"/>
    </location>
</feature>
<sequence>MGADDKLEAKGDQLKGKLKEGVGDATDDQGLQAEGAAEQGKGHLKEAAEKVKDAFKKD</sequence>
<feature type="domain" description="CsbD-like" evidence="3">
    <location>
        <begin position="5"/>
        <end position="57"/>
    </location>
</feature>